<evidence type="ECO:0000313" key="1">
    <source>
        <dbReference type="EMBL" id="KAK1443317.1"/>
    </source>
</evidence>
<dbReference type="EMBL" id="JAVEPI010000002">
    <property type="protein sequence ID" value="KAK1443317.1"/>
    <property type="molecule type" value="Genomic_DNA"/>
</dbReference>
<dbReference type="PANTHER" id="PTHR39767">
    <property type="entry name" value="CALCIUM/CALMODULIN-BINDING MEMBRANE PROTEIN PCM4-RELATED"/>
    <property type="match status" value="1"/>
</dbReference>
<dbReference type="AlphaFoldDB" id="A0AAD8LKL1"/>
<protein>
    <submittedName>
        <fullName evidence="1">Uncharacterized protein</fullName>
    </submittedName>
</protein>
<organism evidence="1 2">
    <name type="scientific">Babesia gibsoni</name>
    <dbReference type="NCBI Taxonomy" id="33632"/>
    <lineage>
        <taxon>Eukaryota</taxon>
        <taxon>Sar</taxon>
        <taxon>Alveolata</taxon>
        <taxon>Apicomplexa</taxon>
        <taxon>Aconoidasida</taxon>
        <taxon>Piroplasmida</taxon>
        <taxon>Babesiidae</taxon>
        <taxon>Babesia</taxon>
    </lineage>
</organism>
<accession>A0AAD8LKL1</accession>
<comment type="caution">
    <text evidence="1">The sequence shown here is derived from an EMBL/GenBank/DDBJ whole genome shotgun (WGS) entry which is preliminary data.</text>
</comment>
<dbReference type="PANTHER" id="PTHR39767:SF2">
    <property type="entry name" value="CHROMOSOME UNDETERMINED SCAFFOLD_1, WHOLE GENOME SHOTGUN SEQUENCE"/>
    <property type="match status" value="1"/>
</dbReference>
<keyword evidence="2" id="KW-1185">Reference proteome</keyword>
<name>A0AAD8LKL1_BABGI</name>
<evidence type="ECO:0000313" key="2">
    <source>
        <dbReference type="Proteomes" id="UP001230268"/>
    </source>
</evidence>
<gene>
    <name evidence="1" type="ORF">BgAZ_201930</name>
</gene>
<dbReference type="Proteomes" id="UP001230268">
    <property type="component" value="Unassembled WGS sequence"/>
</dbReference>
<proteinExistence type="predicted"/>
<reference evidence="1" key="1">
    <citation type="submission" date="2023-08" db="EMBL/GenBank/DDBJ databases">
        <title>Draft sequence of the Babesia gibsoni genome.</title>
        <authorList>
            <person name="Yamagishi J.Y."/>
            <person name="Xuan X.X."/>
        </authorList>
    </citation>
    <scope>NUCLEOTIDE SEQUENCE</scope>
    <source>
        <strain evidence="1">Azabu</strain>
    </source>
</reference>
<sequence>MLQMWYLRLIYRISAYVFPLLTLASTGRTYATTSPRSSDPSLIVNRLQFDRGTAITSLEGSNEGFTFRTNDIQLRLTKDVFECLANFKFDGDIATDRVSSSGVNHWTLWKLDMFNPHDKQTWIPHEISNCGISKDYFLGGPCKLSEGHVQRFYSGIPEHKEIRITGRVHFFDRWNGEAVNLKVDKDVVWSHVYSWCPTVFDTSCTKYRIDVCGQEYPDLLSMHVDVTLPHSNDRMSIEFNSTIKGDSCEASWGIDDIAVFLR</sequence>